<evidence type="ECO:0000313" key="3">
    <source>
        <dbReference type="Proteomes" id="UP000095039"/>
    </source>
</evidence>
<keyword evidence="1" id="KW-0732">Signal</keyword>
<protein>
    <submittedName>
        <fullName evidence="2">Uncharacterized protein</fullName>
    </submittedName>
</protein>
<comment type="caution">
    <text evidence="2">The sequence shown here is derived from an EMBL/GenBank/DDBJ whole genome shotgun (WGS) entry which is preliminary data.</text>
</comment>
<evidence type="ECO:0000313" key="2">
    <source>
        <dbReference type="EMBL" id="OEE58945.1"/>
    </source>
</evidence>
<sequence length="110" mass="12310">MKYIIFLLVFCFSAHATENPGPFKIKEVYMAHPANFHFRVISDNPEAWHCHNGPKNPAWSFINEADPGSKGMMSALLAAYVSNKTVTLVTLGVDTYAGRMCQIVEFKISQ</sequence>
<feature type="signal peptide" evidence="1">
    <location>
        <begin position="1"/>
        <end position="16"/>
    </location>
</feature>
<name>A0A1E5C0A8_9GAMM</name>
<keyword evidence="3" id="KW-1185">Reference proteome</keyword>
<feature type="chain" id="PRO_5009172214" evidence="1">
    <location>
        <begin position="17"/>
        <end position="110"/>
    </location>
</feature>
<evidence type="ECO:0000256" key="1">
    <source>
        <dbReference type="SAM" id="SignalP"/>
    </source>
</evidence>
<dbReference type="AlphaFoldDB" id="A0A1E5C0A8"/>
<organism evidence="2 3">
    <name type="scientific">Enterovibrio norvegicus FF-454</name>
    <dbReference type="NCBI Taxonomy" id="1185651"/>
    <lineage>
        <taxon>Bacteria</taxon>
        <taxon>Pseudomonadati</taxon>
        <taxon>Pseudomonadota</taxon>
        <taxon>Gammaproteobacteria</taxon>
        <taxon>Vibrionales</taxon>
        <taxon>Vibrionaceae</taxon>
        <taxon>Enterovibrio</taxon>
    </lineage>
</organism>
<accession>A0A1E5C0A8</accession>
<gene>
    <name evidence="2" type="ORF">A1OK_02760</name>
</gene>
<dbReference type="EMBL" id="AJWN02000090">
    <property type="protein sequence ID" value="OEE58945.1"/>
    <property type="molecule type" value="Genomic_DNA"/>
</dbReference>
<reference evidence="2 3" key="1">
    <citation type="journal article" date="2012" name="Science">
        <title>Ecological populations of bacteria act as socially cohesive units of antibiotic production and resistance.</title>
        <authorList>
            <person name="Cordero O.X."/>
            <person name="Wildschutte H."/>
            <person name="Kirkup B."/>
            <person name="Proehl S."/>
            <person name="Ngo L."/>
            <person name="Hussain F."/>
            <person name="Le Roux F."/>
            <person name="Mincer T."/>
            <person name="Polz M.F."/>
        </authorList>
    </citation>
    <scope>NUCLEOTIDE SEQUENCE [LARGE SCALE GENOMIC DNA]</scope>
    <source>
        <strain evidence="2 3">FF-454</strain>
    </source>
</reference>
<dbReference type="RefSeq" id="WP_016961174.1">
    <property type="nucleotide sequence ID" value="NZ_AJWN02000090.1"/>
</dbReference>
<dbReference type="Proteomes" id="UP000095039">
    <property type="component" value="Unassembled WGS sequence"/>
</dbReference>
<proteinExistence type="predicted"/>